<keyword evidence="2" id="KW-1185">Reference proteome</keyword>
<proteinExistence type="predicted"/>
<protein>
    <submittedName>
        <fullName evidence="1">Uncharacterized protein</fullName>
    </submittedName>
</protein>
<comment type="caution">
    <text evidence="1">The sequence shown here is derived from an EMBL/GenBank/DDBJ whole genome shotgun (WGS) entry which is preliminary data.</text>
</comment>
<dbReference type="OrthoDB" id="5770817at2"/>
<dbReference type="EMBL" id="MIJE01000008">
    <property type="protein sequence ID" value="OEF97612.1"/>
    <property type="molecule type" value="Genomic_DNA"/>
</dbReference>
<evidence type="ECO:0000313" key="1">
    <source>
        <dbReference type="EMBL" id="OEF97612.1"/>
    </source>
</evidence>
<sequence length="88" mass="10626">MKWQDVRNQFPEKWVLIEALNAESSENRRKIKEMAVISDFTKSADAWKEYKKIHLEDRTRELYIFHTCNEDVEVTEEKFVGIRSGRYN</sequence>
<accession>A0A1E5G3F0</accession>
<dbReference type="Proteomes" id="UP000094296">
    <property type="component" value="Unassembled WGS sequence"/>
</dbReference>
<dbReference type="AlphaFoldDB" id="A0A1E5G3F0"/>
<gene>
    <name evidence="1" type="ORF">BHF68_14545</name>
</gene>
<evidence type="ECO:0000313" key="2">
    <source>
        <dbReference type="Proteomes" id="UP000094296"/>
    </source>
</evidence>
<name>A0A1E5G3F0_9FIRM</name>
<organism evidence="1 2">
    <name type="scientific">Desulfuribacillus alkaliarsenatis</name>
    <dbReference type="NCBI Taxonomy" id="766136"/>
    <lineage>
        <taxon>Bacteria</taxon>
        <taxon>Bacillati</taxon>
        <taxon>Bacillota</taxon>
        <taxon>Desulfuribacillia</taxon>
        <taxon>Desulfuribacillales</taxon>
        <taxon>Desulfuribacillaceae</taxon>
        <taxon>Desulfuribacillus</taxon>
    </lineage>
</organism>
<reference evidence="1 2" key="1">
    <citation type="submission" date="2016-09" db="EMBL/GenBank/DDBJ databases">
        <title>Draft genome sequence for the type strain of Desulfuribacillus alkaliarsenatis AHT28, an obligately anaerobic, sulfidogenic bacterium isolated from Russian soda lake sediments.</title>
        <authorList>
            <person name="Abin C.A."/>
            <person name="Hollibaugh J.T."/>
        </authorList>
    </citation>
    <scope>NUCLEOTIDE SEQUENCE [LARGE SCALE GENOMIC DNA]</scope>
    <source>
        <strain evidence="1 2">AHT28</strain>
    </source>
</reference>
<dbReference type="RefSeq" id="WP_069642667.1">
    <property type="nucleotide sequence ID" value="NZ_MIJE01000008.1"/>
</dbReference>